<evidence type="ECO:0000259" key="3">
    <source>
        <dbReference type="Pfam" id="PF05368"/>
    </source>
</evidence>
<dbReference type="Proteomes" id="UP000078340">
    <property type="component" value="Unassembled WGS sequence"/>
</dbReference>
<comment type="caution">
    <text evidence="4">The sequence shown here is derived from an EMBL/GenBank/DDBJ whole genome shotgun (WGS) entry which is preliminary data.</text>
</comment>
<dbReference type="Pfam" id="PF05368">
    <property type="entry name" value="NmrA"/>
    <property type="match status" value="1"/>
</dbReference>
<dbReference type="KEGG" id="plj:28886114"/>
<name>A0A179GY30_PURLI</name>
<dbReference type="SUPFAM" id="SSF51735">
    <property type="entry name" value="NAD(P)-binding Rossmann-fold domains"/>
    <property type="match status" value="1"/>
</dbReference>
<evidence type="ECO:0000256" key="2">
    <source>
        <dbReference type="ARBA" id="ARBA00023002"/>
    </source>
</evidence>
<dbReference type="Proteomes" id="UP000078240">
    <property type="component" value="Unassembled WGS sequence"/>
</dbReference>
<dbReference type="InterPro" id="IPR036291">
    <property type="entry name" value="NAD(P)-bd_dom_sf"/>
</dbReference>
<dbReference type="RefSeq" id="XP_018180962.1">
    <property type="nucleotide sequence ID" value="XM_018321065.1"/>
</dbReference>
<dbReference type="InterPro" id="IPR045312">
    <property type="entry name" value="PCBER-like"/>
</dbReference>
<gene>
    <name evidence="6" type="ORF">PCL_01380</name>
    <name evidence="4" type="ORF">VFPBJ_04787</name>
    <name evidence="5" type="ORF">VFPFJ_03983</name>
</gene>
<evidence type="ECO:0000313" key="7">
    <source>
        <dbReference type="Proteomes" id="UP000078240"/>
    </source>
</evidence>
<dbReference type="OMA" id="PEITLWD"/>
<dbReference type="Gene3D" id="3.90.25.10">
    <property type="entry name" value="UDP-galactose 4-epimerase, domain 1"/>
    <property type="match status" value="1"/>
</dbReference>
<reference evidence="6" key="1">
    <citation type="submission" date="2015-05" db="EMBL/GenBank/DDBJ databases">
        <authorList>
            <person name="Wang D.B."/>
            <person name="Wang M."/>
        </authorList>
    </citation>
    <scope>NUCLEOTIDE SEQUENCE</scope>
    <source>
        <strain evidence="6">36-1</strain>
    </source>
</reference>
<evidence type="ECO:0000313" key="5">
    <source>
        <dbReference type="EMBL" id="OAQ92243.1"/>
    </source>
</evidence>
<dbReference type="CDD" id="cd05259">
    <property type="entry name" value="PCBER_SDR_a"/>
    <property type="match status" value="1"/>
</dbReference>
<dbReference type="InterPro" id="IPR051609">
    <property type="entry name" value="NmrA/Isoflavone_reductase-like"/>
</dbReference>
<reference evidence="6 8" key="2">
    <citation type="journal article" date="2016" name="Front. Microbiol.">
        <title>Genome and transcriptome sequences reveal the specific parasitism of the nematophagous Purpureocillium lilacinum 36-1.</title>
        <authorList>
            <person name="Xie J."/>
            <person name="Li S."/>
            <person name="Mo C."/>
            <person name="Xiao X."/>
            <person name="Peng D."/>
            <person name="Wang G."/>
            <person name="Xiao Y."/>
        </authorList>
    </citation>
    <scope>NUCLEOTIDE SEQUENCE [LARGE SCALE GENOMIC DNA]</scope>
    <source>
        <strain evidence="6 8">36-1</strain>
    </source>
</reference>
<evidence type="ECO:0000313" key="8">
    <source>
        <dbReference type="Proteomes" id="UP000245956"/>
    </source>
</evidence>
<dbReference type="EMBL" id="LSBH01000003">
    <property type="protein sequence ID" value="OAQ82203.1"/>
    <property type="molecule type" value="Genomic_DNA"/>
</dbReference>
<protein>
    <submittedName>
        <fullName evidence="4">Oxidoreductase-protein</fullName>
    </submittedName>
</protein>
<dbReference type="PANTHER" id="PTHR47706">
    <property type="entry name" value="NMRA-LIKE FAMILY PROTEIN"/>
    <property type="match status" value="1"/>
</dbReference>
<dbReference type="EMBL" id="LCWV01000013">
    <property type="protein sequence ID" value="PWI68995.1"/>
    <property type="molecule type" value="Genomic_DNA"/>
</dbReference>
<organism evidence="4 7">
    <name type="scientific">Purpureocillium lilacinum</name>
    <name type="common">Paecilomyces lilacinus</name>
    <dbReference type="NCBI Taxonomy" id="33203"/>
    <lineage>
        <taxon>Eukaryota</taxon>
        <taxon>Fungi</taxon>
        <taxon>Dikarya</taxon>
        <taxon>Ascomycota</taxon>
        <taxon>Pezizomycotina</taxon>
        <taxon>Sordariomycetes</taxon>
        <taxon>Hypocreomycetidae</taxon>
        <taxon>Hypocreales</taxon>
        <taxon>Ophiocordycipitaceae</taxon>
        <taxon>Purpureocillium</taxon>
    </lineage>
</organism>
<dbReference type="EMBL" id="LSBI01000003">
    <property type="protein sequence ID" value="OAQ92243.1"/>
    <property type="molecule type" value="Genomic_DNA"/>
</dbReference>
<proteinExistence type="predicted"/>
<dbReference type="GO" id="GO:0016491">
    <property type="term" value="F:oxidoreductase activity"/>
    <property type="evidence" value="ECO:0007669"/>
    <property type="project" value="UniProtKB-KW"/>
</dbReference>
<dbReference type="PANTHER" id="PTHR47706:SF1">
    <property type="entry name" value="CIPA-LIKE, PUTATIVE (AFU_ORTHOLOGUE AFUA_1G12460)-RELATED"/>
    <property type="match status" value="1"/>
</dbReference>
<keyword evidence="2" id="KW-0560">Oxidoreductase</keyword>
<sequence length="300" mass="32370">MSAIKNVALIGAAGGLGPTVLNKVVASGVFTVTVLRREGSKSTYPAGITVVDVDFESPDALKAALAGQDAVISLVGVPGLAAQTQVIDAAIAAGVKRFIPSDFGSDLDNPLARKLPVFAHKVQVADYLAEKSRETALTYTLVSNAAFLDWGLERHFLLNTADYKPALYDGGNTIFSATTLDSVGDAVVSILKHPEETKNRRVYIENIKISQNRLLALAQQVAPGKPWLPQQVSIDAIVKEADEKLAKGDYAPENFIPYLFRALNDPAYGPSFQKTDNELLGIKSVDENYVIELFKRIIKQ</sequence>
<dbReference type="Gene3D" id="3.40.50.720">
    <property type="entry name" value="NAD(P)-binding Rossmann-like Domain"/>
    <property type="match status" value="1"/>
</dbReference>
<evidence type="ECO:0000256" key="1">
    <source>
        <dbReference type="ARBA" id="ARBA00022857"/>
    </source>
</evidence>
<evidence type="ECO:0000313" key="4">
    <source>
        <dbReference type="EMBL" id="OAQ82203.1"/>
    </source>
</evidence>
<keyword evidence="1" id="KW-0521">NADP</keyword>
<dbReference type="Proteomes" id="UP000245956">
    <property type="component" value="Unassembled WGS sequence"/>
</dbReference>
<dbReference type="OrthoDB" id="9974981at2759"/>
<dbReference type="AlphaFoldDB" id="A0A179GY30"/>
<evidence type="ECO:0000313" key="6">
    <source>
        <dbReference type="EMBL" id="PWI68995.1"/>
    </source>
</evidence>
<dbReference type="GeneID" id="28886114"/>
<feature type="domain" description="NmrA-like" evidence="3">
    <location>
        <begin position="5"/>
        <end position="238"/>
    </location>
</feature>
<accession>A0A179GY30</accession>
<reference evidence="4 7" key="3">
    <citation type="submission" date="2016-01" db="EMBL/GenBank/DDBJ databases">
        <title>Biosynthesis of antibiotic leucinostatins and their inhibition on Phytophthora in bio-control Purpureocillium lilacinum.</title>
        <authorList>
            <person name="Wang G."/>
            <person name="Liu Z."/>
            <person name="Lin R."/>
            <person name="Li E."/>
            <person name="Mao Z."/>
            <person name="Ling J."/>
            <person name="Yin W."/>
            <person name="Xie B."/>
        </authorList>
    </citation>
    <scope>NUCLEOTIDE SEQUENCE [LARGE SCALE GENOMIC DNA]</scope>
    <source>
        <strain evidence="4">PLBJ-1</strain>
        <strain evidence="5">PLFJ-1</strain>
    </source>
</reference>
<dbReference type="InterPro" id="IPR008030">
    <property type="entry name" value="NmrA-like"/>
</dbReference>